<sequence>MSTILTVASANVILESESIFLMKTKHAISLLEFLNVCESLKFYGNVAKNSWSRASMTEAKGKCRYIQV</sequence>
<keyword evidence="2" id="KW-1185">Reference proteome</keyword>
<name>A0AAN9ENZ7_CROPI</name>
<evidence type="ECO:0000313" key="1">
    <source>
        <dbReference type="EMBL" id="KAK7260751.1"/>
    </source>
</evidence>
<dbReference type="AlphaFoldDB" id="A0AAN9ENZ7"/>
<evidence type="ECO:0000313" key="2">
    <source>
        <dbReference type="Proteomes" id="UP001372338"/>
    </source>
</evidence>
<gene>
    <name evidence="1" type="ORF">RIF29_27048</name>
</gene>
<accession>A0AAN9ENZ7</accession>
<dbReference type="EMBL" id="JAYWIO010000005">
    <property type="protein sequence ID" value="KAK7260751.1"/>
    <property type="molecule type" value="Genomic_DNA"/>
</dbReference>
<proteinExistence type="predicted"/>
<protein>
    <submittedName>
        <fullName evidence="1">Uncharacterized protein</fullName>
    </submittedName>
</protein>
<reference evidence="1 2" key="1">
    <citation type="submission" date="2024-01" db="EMBL/GenBank/DDBJ databases">
        <title>The genomes of 5 underutilized Papilionoideae crops provide insights into root nodulation and disease resistanc.</title>
        <authorList>
            <person name="Yuan L."/>
        </authorList>
    </citation>
    <scope>NUCLEOTIDE SEQUENCE [LARGE SCALE GENOMIC DNA]</scope>
    <source>
        <strain evidence="1">ZHUSHIDOU_FW_LH</strain>
        <tissue evidence="1">Leaf</tissue>
    </source>
</reference>
<organism evidence="1 2">
    <name type="scientific">Crotalaria pallida</name>
    <name type="common">Smooth rattlebox</name>
    <name type="synonym">Crotalaria striata</name>
    <dbReference type="NCBI Taxonomy" id="3830"/>
    <lineage>
        <taxon>Eukaryota</taxon>
        <taxon>Viridiplantae</taxon>
        <taxon>Streptophyta</taxon>
        <taxon>Embryophyta</taxon>
        <taxon>Tracheophyta</taxon>
        <taxon>Spermatophyta</taxon>
        <taxon>Magnoliopsida</taxon>
        <taxon>eudicotyledons</taxon>
        <taxon>Gunneridae</taxon>
        <taxon>Pentapetalae</taxon>
        <taxon>rosids</taxon>
        <taxon>fabids</taxon>
        <taxon>Fabales</taxon>
        <taxon>Fabaceae</taxon>
        <taxon>Papilionoideae</taxon>
        <taxon>50 kb inversion clade</taxon>
        <taxon>genistoids sensu lato</taxon>
        <taxon>core genistoids</taxon>
        <taxon>Crotalarieae</taxon>
        <taxon>Crotalaria</taxon>
    </lineage>
</organism>
<dbReference type="Proteomes" id="UP001372338">
    <property type="component" value="Unassembled WGS sequence"/>
</dbReference>
<comment type="caution">
    <text evidence="1">The sequence shown here is derived from an EMBL/GenBank/DDBJ whole genome shotgun (WGS) entry which is preliminary data.</text>
</comment>